<evidence type="ECO:0000256" key="3">
    <source>
        <dbReference type="SAM" id="Phobius"/>
    </source>
</evidence>
<proteinExistence type="predicted"/>
<gene>
    <name evidence="4" type="ORF">GCM10023217_05290</name>
</gene>
<evidence type="ECO:0000256" key="1">
    <source>
        <dbReference type="PROSITE-ProRule" id="PRU00339"/>
    </source>
</evidence>
<keyword evidence="1" id="KW-0802">TPR repeat</keyword>
<dbReference type="InterPro" id="IPR019734">
    <property type="entry name" value="TPR_rpt"/>
</dbReference>
<name>A0ABP8YXI6_9ACTN</name>
<feature type="region of interest" description="Disordered" evidence="2">
    <location>
        <begin position="397"/>
        <end position="418"/>
    </location>
</feature>
<reference evidence="5" key="1">
    <citation type="journal article" date="2019" name="Int. J. Syst. Evol. Microbiol.">
        <title>The Global Catalogue of Microorganisms (GCM) 10K type strain sequencing project: providing services to taxonomists for standard genome sequencing and annotation.</title>
        <authorList>
            <consortium name="The Broad Institute Genomics Platform"/>
            <consortium name="The Broad Institute Genome Sequencing Center for Infectious Disease"/>
            <person name="Wu L."/>
            <person name="Ma J."/>
        </authorList>
    </citation>
    <scope>NUCLEOTIDE SEQUENCE [LARGE SCALE GENOMIC DNA]</scope>
    <source>
        <strain evidence="5">JCM 18077</strain>
    </source>
</reference>
<feature type="transmembrane region" description="Helical" evidence="3">
    <location>
        <begin position="363"/>
        <end position="384"/>
    </location>
</feature>
<evidence type="ECO:0008006" key="6">
    <source>
        <dbReference type="Google" id="ProtNLM"/>
    </source>
</evidence>
<feature type="transmembrane region" description="Helical" evidence="3">
    <location>
        <begin position="337"/>
        <end position="357"/>
    </location>
</feature>
<dbReference type="InterPro" id="IPR011990">
    <property type="entry name" value="TPR-like_helical_dom_sf"/>
</dbReference>
<dbReference type="PROSITE" id="PS50005">
    <property type="entry name" value="TPR"/>
    <property type="match status" value="1"/>
</dbReference>
<feature type="compositionally biased region" description="Acidic residues" evidence="2">
    <location>
        <begin position="397"/>
        <end position="408"/>
    </location>
</feature>
<dbReference type="RefSeq" id="WP_345312332.1">
    <property type="nucleotide sequence ID" value="NZ_BAABIE010000002.1"/>
</dbReference>
<dbReference type="SUPFAM" id="SSF48452">
    <property type="entry name" value="TPR-like"/>
    <property type="match status" value="1"/>
</dbReference>
<organism evidence="4 5">
    <name type="scientific">Gordonia alkaliphila</name>
    <dbReference type="NCBI Taxonomy" id="1053547"/>
    <lineage>
        <taxon>Bacteria</taxon>
        <taxon>Bacillati</taxon>
        <taxon>Actinomycetota</taxon>
        <taxon>Actinomycetes</taxon>
        <taxon>Mycobacteriales</taxon>
        <taxon>Gordoniaceae</taxon>
        <taxon>Gordonia</taxon>
    </lineage>
</organism>
<accession>A0ABP8YXI6</accession>
<evidence type="ECO:0000256" key="2">
    <source>
        <dbReference type="SAM" id="MobiDB-lite"/>
    </source>
</evidence>
<keyword evidence="5" id="KW-1185">Reference proteome</keyword>
<protein>
    <recommendedName>
        <fullName evidence="6">Tetratricopeptide repeat protein</fullName>
    </recommendedName>
</protein>
<evidence type="ECO:0000313" key="5">
    <source>
        <dbReference type="Proteomes" id="UP001500822"/>
    </source>
</evidence>
<keyword evidence="3" id="KW-0812">Transmembrane</keyword>
<feature type="repeat" description="TPR" evidence="1">
    <location>
        <begin position="239"/>
        <end position="272"/>
    </location>
</feature>
<dbReference type="Proteomes" id="UP001500822">
    <property type="component" value="Unassembled WGS sequence"/>
</dbReference>
<keyword evidence="3" id="KW-1133">Transmembrane helix</keyword>
<dbReference type="EMBL" id="BAABIE010000002">
    <property type="protein sequence ID" value="GAA4740257.1"/>
    <property type="molecule type" value="Genomic_DNA"/>
</dbReference>
<sequence>MDSVGDVAGALAEARVADDPIRTSANIDAIAARLTRSDMDRLALLLRTDPALRHAGADVSAAWFVAHQPPADGQPRWDDYLSTWLTALRDDDNDAFEMASSSITWQLRSHRPDVLNALALSQVIAEQESSSDLFDTHLSILLQAARYDFNFERIERILSAVGEGVTNSSLYYRAMLQYSRLGRGKQVTVQEISTIATATDSEKILSLLLHGLWFTADQRFAEEMLSISRRLLVINPQNAVTYMRQASALRRVGRFPEAVTSINKAIALNPPTDREVHNDFKLERVTIAIQHDAQLRLERETAAQLERQGRVQRRKLNALIDRTNDQLSDSLFKVVEILGVFTAIIGAIATIVAGNAIGDGISWWARILLVLAGGVVILGFFVLLRFIVRPPPPLSDEDLDDFDDDEDSPLLHQGAAGV</sequence>
<keyword evidence="3" id="KW-0472">Membrane</keyword>
<evidence type="ECO:0000313" key="4">
    <source>
        <dbReference type="EMBL" id="GAA4740257.1"/>
    </source>
</evidence>
<dbReference type="Gene3D" id="1.25.40.10">
    <property type="entry name" value="Tetratricopeptide repeat domain"/>
    <property type="match status" value="1"/>
</dbReference>
<comment type="caution">
    <text evidence="4">The sequence shown here is derived from an EMBL/GenBank/DDBJ whole genome shotgun (WGS) entry which is preliminary data.</text>
</comment>